<organism evidence="2 3">
    <name type="scientific">Edwardsiella tarda ATCC 23685</name>
    <dbReference type="NCBI Taxonomy" id="500638"/>
    <lineage>
        <taxon>Bacteria</taxon>
        <taxon>Pseudomonadati</taxon>
        <taxon>Pseudomonadota</taxon>
        <taxon>Gammaproteobacteria</taxon>
        <taxon>Enterobacterales</taxon>
        <taxon>Hafniaceae</taxon>
        <taxon>Edwardsiella</taxon>
    </lineage>
</organism>
<evidence type="ECO:0000313" key="2">
    <source>
        <dbReference type="EMBL" id="EFE22303.1"/>
    </source>
</evidence>
<feature type="transmembrane region" description="Helical" evidence="1">
    <location>
        <begin position="20"/>
        <end position="45"/>
    </location>
</feature>
<keyword evidence="1" id="KW-1133">Transmembrane helix</keyword>
<dbReference type="Proteomes" id="UP000003692">
    <property type="component" value="Unassembled WGS sequence"/>
</dbReference>
<protein>
    <submittedName>
        <fullName evidence="2">Uncharacterized protein</fullName>
    </submittedName>
</protein>
<name>D4F7E0_EDWTA</name>
<proteinExistence type="predicted"/>
<dbReference type="AlphaFoldDB" id="D4F7E0"/>
<dbReference type="EMBL" id="ADGK01000232">
    <property type="protein sequence ID" value="EFE22303.1"/>
    <property type="molecule type" value="Genomic_DNA"/>
</dbReference>
<sequence length="59" mass="6949">MRHNDPINSSFLSSSPLLPWHGLATLYKTAILQIKIIKISFYAIYLPITRHKTMRFFTR</sequence>
<evidence type="ECO:0000256" key="1">
    <source>
        <dbReference type="SAM" id="Phobius"/>
    </source>
</evidence>
<keyword evidence="1" id="KW-0812">Transmembrane</keyword>
<keyword evidence="1" id="KW-0472">Membrane</keyword>
<accession>D4F7E0</accession>
<comment type="caution">
    <text evidence="2">The sequence shown here is derived from an EMBL/GenBank/DDBJ whole genome shotgun (WGS) entry which is preliminary data.</text>
</comment>
<reference evidence="2 3" key="1">
    <citation type="submission" date="2010-02" db="EMBL/GenBank/DDBJ databases">
        <authorList>
            <person name="Weinstock G."/>
            <person name="Sodergren E."/>
            <person name="Clifton S."/>
            <person name="Fulton L."/>
            <person name="Fulton B."/>
            <person name="Courtney L."/>
            <person name="Fronick C."/>
            <person name="Harrison M."/>
            <person name="Strong C."/>
            <person name="Farmer C."/>
            <person name="Delahaunty K."/>
            <person name="Markovic C."/>
            <person name="Hall O."/>
            <person name="Minx P."/>
            <person name="Tomlinson C."/>
            <person name="Mitreva M."/>
            <person name="Nelson J."/>
            <person name="Hou S."/>
            <person name="Wollam A."/>
            <person name="Pepin K.H."/>
            <person name="Johnson M."/>
            <person name="Bhonagiri V."/>
            <person name="Zhang X."/>
            <person name="Suruliraj S."/>
            <person name="Warren W."/>
            <person name="Chinwalla A."/>
            <person name="Mardis E.R."/>
            <person name="Wilson R.K."/>
        </authorList>
    </citation>
    <scope>NUCLEOTIDE SEQUENCE [LARGE SCALE GENOMIC DNA]</scope>
    <source>
        <strain evidence="2 3">ATCC 23685</strain>
    </source>
</reference>
<dbReference type="HOGENOM" id="CLU_2953080_0_0_6"/>
<gene>
    <name evidence="2" type="ORF">EDWATA_02675</name>
</gene>
<evidence type="ECO:0000313" key="3">
    <source>
        <dbReference type="Proteomes" id="UP000003692"/>
    </source>
</evidence>